<reference evidence="2 3" key="1">
    <citation type="journal article" date="2022" name="Nat. Ecol. Evol.">
        <title>A masculinizing supergene underlies an exaggerated male reproductive morph in a spider.</title>
        <authorList>
            <person name="Hendrickx F."/>
            <person name="De Corte Z."/>
            <person name="Sonet G."/>
            <person name="Van Belleghem S.M."/>
            <person name="Kostlbacher S."/>
            <person name="Vangestel C."/>
        </authorList>
    </citation>
    <scope>NUCLEOTIDE SEQUENCE [LARGE SCALE GENOMIC DNA]</scope>
    <source>
        <strain evidence="2">W744_W776</strain>
    </source>
</reference>
<keyword evidence="3" id="KW-1185">Reference proteome</keyword>
<name>A0AAV6USD0_9ARAC</name>
<proteinExistence type="predicted"/>
<protein>
    <submittedName>
        <fullName evidence="2">Uncharacterized protein</fullName>
    </submittedName>
</protein>
<dbReference type="EMBL" id="JAFNEN010000294">
    <property type="protein sequence ID" value="KAG8186643.1"/>
    <property type="molecule type" value="Genomic_DNA"/>
</dbReference>
<gene>
    <name evidence="2" type="ORF">JTE90_014719</name>
</gene>
<dbReference type="AlphaFoldDB" id="A0AAV6USD0"/>
<comment type="caution">
    <text evidence="2">The sequence shown here is derived from an EMBL/GenBank/DDBJ whole genome shotgun (WGS) entry which is preliminary data.</text>
</comment>
<sequence length="66" mass="7564">MFTYPFRLIRDVLRQKPPSLDKGTPSNSNKLSHAPTDKPLAGARLDHSNQKRTKCRNLILRIHLLS</sequence>
<evidence type="ECO:0000313" key="3">
    <source>
        <dbReference type="Proteomes" id="UP000827092"/>
    </source>
</evidence>
<feature type="region of interest" description="Disordered" evidence="1">
    <location>
        <begin position="15"/>
        <end position="49"/>
    </location>
</feature>
<accession>A0AAV6USD0</accession>
<organism evidence="2 3">
    <name type="scientific">Oedothorax gibbosus</name>
    <dbReference type="NCBI Taxonomy" id="931172"/>
    <lineage>
        <taxon>Eukaryota</taxon>
        <taxon>Metazoa</taxon>
        <taxon>Ecdysozoa</taxon>
        <taxon>Arthropoda</taxon>
        <taxon>Chelicerata</taxon>
        <taxon>Arachnida</taxon>
        <taxon>Araneae</taxon>
        <taxon>Araneomorphae</taxon>
        <taxon>Entelegynae</taxon>
        <taxon>Araneoidea</taxon>
        <taxon>Linyphiidae</taxon>
        <taxon>Erigoninae</taxon>
        <taxon>Oedothorax</taxon>
    </lineage>
</organism>
<evidence type="ECO:0000313" key="2">
    <source>
        <dbReference type="EMBL" id="KAG8186643.1"/>
    </source>
</evidence>
<evidence type="ECO:0000256" key="1">
    <source>
        <dbReference type="SAM" id="MobiDB-lite"/>
    </source>
</evidence>
<dbReference type="Proteomes" id="UP000827092">
    <property type="component" value="Unassembled WGS sequence"/>
</dbReference>